<gene>
    <name evidence="2" type="ORF">D9543_02675</name>
    <name evidence="1" type="ORF">GWO63_000795</name>
</gene>
<dbReference type="Proteomes" id="UP000270649">
    <property type="component" value="Unassembled WGS sequence"/>
</dbReference>
<sequence length="302" mass="33279">MVGPMNAGVTDIAQARTRRADPLLSLKREPLTVICQAANIRADGEVHRQIGFSDALTLHELQKVLHICFGLPDEKSPWHFYEHTDGRGSRLDPERQASEFLWREGDQIDFVWGLWDFELVVAEIYPRDNGTPSALCVGGSGNLFAPFELTSVNRELTGEKITDEVLAQIKPQIRALIERTKLYDFVPLLQAMDLNRGNDLPPATAEALASLPCEVTNEGKDAFWSMALALSCMGGDELTDSVVETTMDALGWVNDDGNTLKGAEIRALCDASLDQLSQIGAYGQDAAAPVYRLDMYRALLRG</sequence>
<dbReference type="GeneID" id="92745105"/>
<dbReference type="EMBL" id="JAACBX020000001">
    <property type="protein sequence ID" value="MBM0242878.1"/>
    <property type="molecule type" value="Genomic_DNA"/>
</dbReference>
<dbReference type="EMBL" id="REGC01000002">
    <property type="protein sequence ID" value="RMB63721.1"/>
    <property type="molecule type" value="Genomic_DNA"/>
</dbReference>
<dbReference type="AlphaFoldDB" id="A0A3M0GPP1"/>
<name>A0A3M0GPP1_9CORY</name>
<organism evidence="2 3">
    <name type="scientific">Corynebacterium macginleyi</name>
    <dbReference type="NCBI Taxonomy" id="38290"/>
    <lineage>
        <taxon>Bacteria</taxon>
        <taxon>Bacillati</taxon>
        <taxon>Actinomycetota</taxon>
        <taxon>Actinomycetes</taxon>
        <taxon>Mycobacteriales</taxon>
        <taxon>Corynebacteriaceae</taxon>
        <taxon>Corynebacterium</taxon>
    </lineage>
</organism>
<keyword evidence="4" id="KW-1185">Reference proteome</keyword>
<evidence type="ECO:0000313" key="3">
    <source>
        <dbReference type="Proteomes" id="UP000270649"/>
    </source>
</evidence>
<dbReference type="RefSeq" id="WP_121911172.1">
    <property type="nucleotide sequence ID" value="NZ_CP068291.1"/>
</dbReference>
<protein>
    <submittedName>
        <fullName evidence="2">Uncharacterized protein</fullName>
    </submittedName>
</protein>
<dbReference type="SUPFAM" id="SSF159941">
    <property type="entry name" value="MM3350-like"/>
    <property type="match status" value="1"/>
</dbReference>
<dbReference type="Proteomes" id="UP001518680">
    <property type="component" value="Unassembled WGS sequence"/>
</dbReference>
<comment type="caution">
    <text evidence="2">The sequence shown here is derived from an EMBL/GenBank/DDBJ whole genome shotgun (WGS) entry which is preliminary data.</text>
</comment>
<proteinExistence type="predicted"/>
<evidence type="ECO:0000313" key="1">
    <source>
        <dbReference type="EMBL" id="MBM0242878.1"/>
    </source>
</evidence>
<accession>A0A3M0GPP1</accession>
<reference evidence="1 4" key="2">
    <citation type="submission" date="2021-01" db="EMBL/GenBank/DDBJ databases">
        <title>Complete genome sequences of Corynebacterium macginleyi strains isolated from infectious keratitis.</title>
        <authorList>
            <person name="Sagerfors S."/>
            <person name="Poehlein A."/>
            <person name="Soderquist B."/>
            <person name="Bruggemann H."/>
        </authorList>
    </citation>
    <scope>NUCLEOTIDE SEQUENCE [LARGE SCALE GENOMIC DNA]</scope>
    <source>
        <strain evidence="1 4">12T220</strain>
    </source>
</reference>
<evidence type="ECO:0000313" key="4">
    <source>
        <dbReference type="Proteomes" id="UP001518680"/>
    </source>
</evidence>
<reference evidence="2 3" key="1">
    <citation type="submission" date="2018-10" db="EMBL/GenBank/DDBJ databases">
        <title>Corynebacterium macginleyi genome sequencing and assembly of the type strain and two clinical samples.</title>
        <authorList>
            <person name="Bernier A.-M."/>
            <person name="Bernard K."/>
        </authorList>
    </citation>
    <scope>NUCLEOTIDE SEQUENCE [LARGE SCALE GENOMIC DNA]</scope>
    <source>
        <strain evidence="2 3">NML 120205</strain>
    </source>
</reference>
<evidence type="ECO:0000313" key="2">
    <source>
        <dbReference type="EMBL" id="RMB63721.1"/>
    </source>
</evidence>
<dbReference type="InterPro" id="IPR024047">
    <property type="entry name" value="MM3350-like_sf"/>
</dbReference>